<evidence type="ECO:0000259" key="8">
    <source>
        <dbReference type="Pfam" id="PF06155"/>
    </source>
</evidence>
<evidence type="ECO:0000256" key="6">
    <source>
        <dbReference type="ARBA" id="ARBA00023004"/>
    </source>
</evidence>
<dbReference type="Pfam" id="PF06155">
    <property type="entry name" value="GBBH-like_N"/>
    <property type="match status" value="1"/>
</dbReference>
<dbReference type="FunFam" id="3.30.2020.30:FF:000002">
    <property type="entry name" value="Putative gamma-butyrobetaine dioxygenase"/>
    <property type="match status" value="1"/>
</dbReference>
<evidence type="ECO:0000256" key="2">
    <source>
        <dbReference type="ARBA" id="ARBA00008654"/>
    </source>
</evidence>
<gene>
    <name evidence="9" type="ORF">METZ01_LOCUS110584</name>
</gene>
<dbReference type="Gene3D" id="3.60.130.10">
    <property type="entry name" value="Clavaminate synthase-like"/>
    <property type="match status" value="1"/>
</dbReference>
<name>A0A381WZ48_9ZZZZ</name>
<evidence type="ECO:0000313" key="9">
    <source>
        <dbReference type="EMBL" id="SVA57730.1"/>
    </source>
</evidence>
<dbReference type="SUPFAM" id="SSF51197">
    <property type="entry name" value="Clavaminate synthase-like"/>
    <property type="match status" value="1"/>
</dbReference>
<dbReference type="InterPro" id="IPR038492">
    <property type="entry name" value="GBBH-like_N_sf"/>
</dbReference>
<dbReference type="Gene3D" id="3.30.2020.30">
    <property type="match status" value="1"/>
</dbReference>
<proteinExistence type="inferred from homology"/>
<comment type="cofactor">
    <cofactor evidence="1">
        <name>Fe(2+)</name>
        <dbReference type="ChEBI" id="CHEBI:29033"/>
    </cofactor>
</comment>
<dbReference type="AlphaFoldDB" id="A0A381WZ48"/>
<feature type="domain" description="TauD/TfdA-like" evidence="7">
    <location>
        <begin position="124"/>
        <end position="243"/>
    </location>
</feature>
<evidence type="ECO:0000256" key="4">
    <source>
        <dbReference type="ARBA" id="ARBA00022964"/>
    </source>
</evidence>
<feature type="non-terminal residue" evidence="9">
    <location>
        <position position="244"/>
    </location>
</feature>
<dbReference type="GO" id="GO:0016706">
    <property type="term" value="F:2-oxoglutarate-dependent dioxygenase activity"/>
    <property type="evidence" value="ECO:0007669"/>
    <property type="project" value="UniProtKB-ARBA"/>
</dbReference>
<reference evidence="9" key="1">
    <citation type="submission" date="2018-05" db="EMBL/GenBank/DDBJ databases">
        <authorList>
            <person name="Lanie J.A."/>
            <person name="Ng W.-L."/>
            <person name="Kazmierczak K.M."/>
            <person name="Andrzejewski T.M."/>
            <person name="Davidsen T.M."/>
            <person name="Wayne K.J."/>
            <person name="Tettelin H."/>
            <person name="Glass J.I."/>
            <person name="Rusch D."/>
            <person name="Podicherti R."/>
            <person name="Tsui H.-C.T."/>
            <person name="Winkler M.E."/>
        </authorList>
    </citation>
    <scope>NUCLEOTIDE SEQUENCE</scope>
</reference>
<evidence type="ECO:0000259" key="7">
    <source>
        <dbReference type="Pfam" id="PF02668"/>
    </source>
</evidence>
<dbReference type="GO" id="GO:0005739">
    <property type="term" value="C:mitochondrion"/>
    <property type="evidence" value="ECO:0007669"/>
    <property type="project" value="TreeGrafter"/>
</dbReference>
<dbReference type="GO" id="GO:0045329">
    <property type="term" value="P:carnitine biosynthetic process"/>
    <property type="evidence" value="ECO:0007669"/>
    <property type="project" value="TreeGrafter"/>
</dbReference>
<evidence type="ECO:0000256" key="5">
    <source>
        <dbReference type="ARBA" id="ARBA00023002"/>
    </source>
</evidence>
<keyword evidence="4" id="KW-0223">Dioxygenase</keyword>
<feature type="domain" description="Gamma-butyrobetaine hydroxylase-like N-terminal" evidence="8">
    <location>
        <begin position="14"/>
        <end position="92"/>
    </location>
</feature>
<dbReference type="GO" id="GO:0046872">
    <property type="term" value="F:metal ion binding"/>
    <property type="evidence" value="ECO:0007669"/>
    <property type="project" value="UniProtKB-KW"/>
</dbReference>
<dbReference type="InterPro" id="IPR050411">
    <property type="entry name" value="AlphaKG_dependent_hydroxylases"/>
</dbReference>
<dbReference type="PANTHER" id="PTHR10696:SF25">
    <property type="entry name" value="OXIDOREDUCTASE AIM17-RELATED"/>
    <property type="match status" value="1"/>
</dbReference>
<dbReference type="EMBL" id="UINC01013345">
    <property type="protein sequence ID" value="SVA57730.1"/>
    <property type="molecule type" value="Genomic_DNA"/>
</dbReference>
<dbReference type="InterPro" id="IPR042098">
    <property type="entry name" value="TauD-like_sf"/>
</dbReference>
<sequence>MNNKEFTIKKVTLSSSSVNIAWEDNQISHFHFLWLRDNCPSNEHPDARQKIFNIINVSENIHPKKYFVNDIGNLEIIWSEGNYHSCYDAKWLKKHCYTIKNKQTYKSPYKFWESKFHKHLSKIKIEHDDIMKSDEALLKWLKLLIKYGFSIVKNSPIEKKSAFKILNRISHIKETFFKTPFEVINIPKPNNAAYTSAGLFNHTDLPYFEYAPGYQFLHCLINEAKGGDSSVVDGYAVADYIKKN</sequence>
<evidence type="ECO:0000256" key="3">
    <source>
        <dbReference type="ARBA" id="ARBA00022723"/>
    </source>
</evidence>
<evidence type="ECO:0000256" key="1">
    <source>
        <dbReference type="ARBA" id="ARBA00001954"/>
    </source>
</evidence>
<protein>
    <recommendedName>
        <fullName evidence="10">TauD/TfdA-like domain-containing protein</fullName>
    </recommendedName>
</protein>
<evidence type="ECO:0008006" key="10">
    <source>
        <dbReference type="Google" id="ProtNLM"/>
    </source>
</evidence>
<keyword evidence="3" id="KW-0479">Metal-binding</keyword>
<keyword evidence="6" id="KW-0408">Iron</keyword>
<dbReference type="InterPro" id="IPR010376">
    <property type="entry name" value="GBBH-like_N"/>
</dbReference>
<dbReference type="InterPro" id="IPR003819">
    <property type="entry name" value="TauD/TfdA-like"/>
</dbReference>
<keyword evidence="5" id="KW-0560">Oxidoreductase</keyword>
<accession>A0A381WZ48</accession>
<comment type="similarity">
    <text evidence="2">Belongs to the gamma-BBH/TMLD family.</text>
</comment>
<dbReference type="Pfam" id="PF02668">
    <property type="entry name" value="TauD"/>
    <property type="match status" value="1"/>
</dbReference>
<organism evidence="9">
    <name type="scientific">marine metagenome</name>
    <dbReference type="NCBI Taxonomy" id="408172"/>
    <lineage>
        <taxon>unclassified sequences</taxon>
        <taxon>metagenomes</taxon>
        <taxon>ecological metagenomes</taxon>
    </lineage>
</organism>
<dbReference type="PANTHER" id="PTHR10696">
    <property type="entry name" value="GAMMA-BUTYROBETAINE HYDROXYLASE-RELATED"/>
    <property type="match status" value="1"/>
</dbReference>